<feature type="signal peptide" evidence="1">
    <location>
        <begin position="1"/>
        <end position="19"/>
    </location>
</feature>
<keyword evidence="3" id="KW-1185">Reference proteome</keyword>
<name>A0A0W0VNE3_9GAMM</name>
<sequence>MFKQVLLLTLSLWISACTADEVHYYSTNPKALQKALDKCPDESPRHISCKKLESIAQQLKEYAFELRTSPQAFGKKILNLQETIARQEQALLHNTNQPQLKAQLQKNKEELQIRLAVVKWLESPER</sequence>
<dbReference type="AlphaFoldDB" id="A0A0W0VNE3"/>
<accession>A0A0W0VNE3</accession>
<feature type="chain" id="PRO_5006914923" evidence="1">
    <location>
        <begin position="20"/>
        <end position="126"/>
    </location>
</feature>
<dbReference type="PATRIC" id="fig|45068.5.peg.784"/>
<dbReference type="GO" id="GO:0004519">
    <property type="term" value="F:endonuclease activity"/>
    <property type="evidence" value="ECO:0007669"/>
    <property type="project" value="UniProtKB-KW"/>
</dbReference>
<keyword evidence="2" id="KW-0255">Endonuclease</keyword>
<keyword evidence="2" id="KW-0540">Nuclease</keyword>
<keyword evidence="2" id="KW-0378">Hydrolase</keyword>
<evidence type="ECO:0000256" key="1">
    <source>
        <dbReference type="SAM" id="SignalP"/>
    </source>
</evidence>
<dbReference type="EMBL" id="LNYK01000014">
    <property type="protein sequence ID" value="KTD21571.1"/>
    <property type="molecule type" value="Genomic_DNA"/>
</dbReference>
<dbReference type="PROSITE" id="PS51257">
    <property type="entry name" value="PROKAR_LIPOPROTEIN"/>
    <property type="match status" value="1"/>
</dbReference>
<evidence type="ECO:0000313" key="2">
    <source>
        <dbReference type="EMBL" id="KTD21571.1"/>
    </source>
</evidence>
<dbReference type="Proteomes" id="UP000054997">
    <property type="component" value="Unassembled WGS sequence"/>
</dbReference>
<dbReference type="RefSeq" id="WP_058528749.1">
    <property type="nucleotide sequence ID" value="NZ_CAAAHZ010000004.1"/>
</dbReference>
<keyword evidence="1" id="KW-0732">Signal</keyword>
<reference evidence="2 3" key="1">
    <citation type="submission" date="2015-11" db="EMBL/GenBank/DDBJ databases">
        <title>Genomic analysis of 38 Legionella species identifies large and diverse effector repertoires.</title>
        <authorList>
            <person name="Burstein D."/>
            <person name="Amaro F."/>
            <person name="Zusman T."/>
            <person name="Lifshitz Z."/>
            <person name="Cohen O."/>
            <person name="Gilbert J.A."/>
            <person name="Pupko T."/>
            <person name="Shuman H.A."/>
            <person name="Segal G."/>
        </authorList>
    </citation>
    <scope>NUCLEOTIDE SEQUENCE [LARGE SCALE GENOMIC DNA]</scope>
    <source>
        <strain evidence="2 3">ATCC 49505</strain>
    </source>
</reference>
<dbReference type="OrthoDB" id="5647842at2"/>
<organism evidence="2 3">
    <name type="scientific">Legionella londiniensis</name>
    <dbReference type="NCBI Taxonomy" id="45068"/>
    <lineage>
        <taxon>Bacteria</taxon>
        <taxon>Pseudomonadati</taxon>
        <taxon>Pseudomonadota</taxon>
        <taxon>Gammaproteobacteria</taxon>
        <taxon>Legionellales</taxon>
        <taxon>Legionellaceae</taxon>
        <taxon>Legionella</taxon>
    </lineage>
</organism>
<protein>
    <submittedName>
        <fullName evidence="2">Secreted endonuclease</fullName>
    </submittedName>
</protein>
<comment type="caution">
    <text evidence="2">The sequence shown here is derived from an EMBL/GenBank/DDBJ whole genome shotgun (WGS) entry which is preliminary data.</text>
</comment>
<gene>
    <name evidence="2" type="ORF">Llon_0736</name>
</gene>
<dbReference type="STRING" id="45068.Llon_0736"/>
<proteinExistence type="predicted"/>
<evidence type="ECO:0000313" key="3">
    <source>
        <dbReference type="Proteomes" id="UP000054997"/>
    </source>
</evidence>